<evidence type="ECO:0000313" key="5">
    <source>
        <dbReference type="EMBL" id="GAA1979143.1"/>
    </source>
</evidence>
<evidence type="ECO:0000256" key="2">
    <source>
        <dbReference type="ARBA" id="ARBA00022840"/>
    </source>
</evidence>
<dbReference type="NCBIfam" id="NF041492">
    <property type="entry name" value="MobF"/>
    <property type="match status" value="1"/>
</dbReference>
<reference evidence="6" key="1">
    <citation type="journal article" date="2019" name="Int. J. Syst. Evol. Microbiol.">
        <title>The Global Catalogue of Microorganisms (GCM) 10K type strain sequencing project: providing services to taxonomists for standard genome sequencing and annotation.</title>
        <authorList>
            <consortium name="The Broad Institute Genomics Platform"/>
            <consortium name="The Broad Institute Genome Sequencing Center for Infectious Disease"/>
            <person name="Wu L."/>
            <person name="Ma J."/>
        </authorList>
    </citation>
    <scope>NUCLEOTIDE SEQUENCE [LARGE SCALE GENOMIC DNA]</scope>
    <source>
        <strain evidence="6">JCM 14902</strain>
    </source>
</reference>
<sequence>MRGGLERWKRGIESHGVRAAIAYALDGNCDAAIRVSRGVDALAEYSAVASGGVRRFVVDHGRVESDLLNRNQLCSWVDGRDPFTGVRRGRELGSQDADLLLDGTINAPKSFSVAALLHPELADEFEALQDRLRNRIMETWQRELNARRGAGGRVREALQRVEVVELQHRRSRALDPHVHRHLWLNVKVLGEDGQWSNVDSRVAMKMHTLINAEGELASRTDPRWIAALERYGYTLDSAGEIAEIAQAVRPLSRRSNQIEANRAVMLAEWRDAHPGQEPDRDIQRQIDRLAWAKDRPRKPRDLDEADWEELIRDEISGIDPLLIEPRSPVHSLSVPLSQLDLDLLAAKAIVEADGRSASCGGRFGAFDLRAGALRAVAGSGVVAERERLQETIDEIVRRALTHTVDLLDEDGPRPDHIKGYMAAATASLKVDLAARFDRLNVAGAVLSEDAMQLVAQSVLNTEVDLHSGQAQAAGAIAGTDRLVTITGPAGTGKTTMLRVAKHALLLQGRRTIVVAPTKKAASVASREIGTAASSLHALLADHGWRWSRDAAGAETWSRLEPGAVDPQTGTTYDGPRRYPIAPDDRIVVDEAGMVDLHTANALATLAEETGAGIAMVGDHLQAMPVGHSGAMACMTRRSGRIVELTAVHRFTDPGYAELTLRLREPGSQSAALEVAGALAARGLIRRVNDAGDARDFMVGSYFHFAGMHKRVALVTSTNDEADLINEAIQQGRLELGQLGLHRIAVGKREQRILEGDIVQTRRNDRKADVENRAVWVVRRIRPDAVELSAISDSADTRLVSAEYVAEHVHLAYASTVHGIQGETMDASVVGPGVDASGLYVGMTRGRSHNEALAIARSDDEAVSAVADCMMRGLPEVTIDDSRRAARVELGRAAREAQPAEHTIARWNDLRARPLGATINIESLRDASHARLAVARDRAIELNSWIASASRVLGKFAVLTTSMDSIDHARRKVVSAPAADEVNAYALQSRVDGRAAELREVLLMASEEQAFLERVDAEIALRATLGSAQLERERAEREAAELQSVATAGTPGGPTWAR</sequence>
<evidence type="ECO:0000313" key="6">
    <source>
        <dbReference type="Proteomes" id="UP001500326"/>
    </source>
</evidence>
<keyword evidence="6" id="KW-1185">Reference proteome</keyword>
<dbReference type="InterPro" id="IPR014862">
    <property type="entry name" value="TrwC"/>
</dbReference>
<evidence type="ECO:0000256" key="3">
    <source>
        <dbReference type="SAM" id="MobiDB-lite"/>
    </source>
</evidence>
<evidence type="ECO:0000259" key="4">
    <source>
        <dbReference type="Pfam" id="PF08751"/>
    </source>
</evidence>
<comment type="caution">
    <text evidence="5">The sequence shown here is derived from an EMBL/GenBank/DDBJ whole genome shotgun (WGS) entry which is preliminary data.</text>
</comment>
<dbReference type="Pfam" id="PF13604">
    <property type="entry name" value="AAA_30"/>
    <property type="match status" value="1"/>
</dbReference>
<dbReference type="InterPro" id="IPR050534">
    <property type="entry name" value="Coronavir_polyprotein_1ab"/>
</dbReference>
<name>A0ABP5DF37_9MICO</name>
<dbReference type="SUPFAM" id="SSF52540">
    <property type="entry name" value="P-loop containing nucleoside triphosphate hydrolases"/>
    <property type="match status" value="1"/>
</dbReference>
<protein>
    <recommendedName>
        <fullName evidence="4">TrwC relaxase domain-containing protein</fullName>
    </recommendedName>
</protein>
<gene>
    <name evidence="5" type="ORF">GCM10009777_10540</name>
</gene>
<proteinExistence type="predicted"/>
<dbReference type="PANTHER" id="PTHR43788:SF6">
    <property type="entry name" value="DNA HELICASE B"/>
    <property type="match status" value="1"/>
</dbReference>
<dbReference type="PANTHER" id="PTHR43788">
    <property type="entry name" value="DNA2/NAM7 HELICASE FAMILY MEMBER"/>
    <property type="match status" value="1"/>
</dbReference>
<dbReference type="SUPFAM" id="SSF55464">
    <property type="entry name" value="Origin of replication-binding domain, RBD-like"/>
    <property type="match status" value="1"/>
</dbReference>
<keyword evidence="2" id="KW-0067">ATP-binding</keyword>
<dbReference type="EMBL" id="BAAAOH010000001">
    <property type="protein sequence ID" value="GAA1979143.1"/>
    <property type="molecule type" value="Genomic_DNA"/>
</dbReference>
<dbReference type="Pfam" id="PF08751">
    <property type="entry name" value="TrwC"/>
    <property type="match status" value="1"/>
</dbReference>
<accession>A0ABP5DF37</accession>
<keyword evidence="1" id="KW-0547">Nucleotide-binding</keyword>
<dbReference type="Proteomes" id="UP001500326">
    <property type="component" value="Unassembled WGS sequence"/>
</dbReference>
<dbReference type="Gene3D" id="2.30.30.940">
    <property type="match status" value="1"/>
</dbReference>
<organism evidence="5 6">
    <name type="scientific">Microbacterium pumilum</name>
    <dbReference type="NCBI Taxonomy" id="344165"/>
    <lineage>
        <taxon>Bacteria</taxon>
        <taxon>Bacillati</taxon>
        <taxon>Actinomycetota</taxon>
        <taxon>Actinomycetes</taxon>
        <taxon>Micrococcales</taxon>
        <taxon>Microbacteriaceae</taxon>
        <taxon>Microbacterium</taxon>
    </lineage>
</organism>
<feature type="region of interest" description="Disordered" evidence="3">
    <location>
        <begin position="1035"/>
        <end position="1057"/>
    </location>
</feature>
<feature type="domain" description="TrwC relaxase" evidence="4">
    <location>
        <begin position="68"/>
        <end position="314"/>
    </location>
</feature>
<evidence type="ECO:0000256" key="1">
    <source>
        <dbReference type="ARBA" id="ARBA00022741"/>
    </source>
</evidence>
<dbReference type="Gene3D" id="3.40.50.300">
    <property type="entry name" value="P-loop containing nucleotide triphosphate hydrolases"/>
    <property type="match status" value="2"/>
</dbReference>
<dbReference type="InterPro" id="IPR027417">
    <property type="entry name" value="P-loop_NTPase"/>
</dbReference>
<dbReference type="CDD" id="cd18809">
    <property type="entry name" value="SF1_C_RecD"/>
    <property type="match status" value="1"/>
</dbReference>